<dbReference type="InterPro" id="IPR001757">
    <property type="entry name" value="P_typ_ATPase"/>
</dbReference>
<dbReference type="CDD" id="cd00371">
    <property type="entry name" value="HMA"/>
    <property type="match status" value="3"/>
</dbReference>
<organism evidence="15">
    <name type="scientific">Kwoniella bestiolae CBS 10118</name>
    <dbReference type="NCBI Taxonomy" id="1296100"/>
    <lineage>
        <taxon>Eukaryota</taxon>
        <taxon>Fungi</taxon>
        <taxon>Dikarya</taxon>
        <taxon>Basidiomycota</taxon>
        <taxon>Agaricomycotina</taxon>
        <taxon>Tremellomycetes</taxon>
        <taxon>Tremellales</taxon>
        <taxon>Cryptococcaceae</taxon>
        <taxon>Kwoniella</taxon>
    </lineage>
</organism>
<dbReference type="InterPro" id="IPR023214">
    <property type="entry name" value="HAD_sf"/>
</dbReference>
<dbReference type="InterPro" id="IPR006121">
    <property type="entry name" value="HMA_dom"/>
</dbReference>
<name>A0A1B9G074_9TREE</name>
<feature type="transmembrane region" description="Helical" evidence="13">
    <location>
        <begin position="740"/>
        <end position="762"/>
    </location>
</feature>
<dbReference type="GO" id="GO:0055070">
    <property type="term" value="P:copper ion homeostasis"/>
    <property type="evidence" value="ECO:0007669"/>
    <property type="project" value="TreeGrafter"/>
</dbReference>
<dbReference type="PROSITE" id="PS01047">
    <property type="entry name" value="HMA_1"/>
    <property type="match status" value="3"/>
</dbReference>
<keyword evidence="4" id="KW-0813">Transport</keyword>
<dbReference type="InterPro" id="IPR027256">
    <property type="entry name" value="P-typ_ATPase_IB"/>
</dbReference>
<dbReference type="GO" id="GO:0005524">
    <property type="term" value="F:ATP binding"/>
    <property type="evidence" value="ECO:0007669"/>
    <property type="project" value="UniProtKB-UniRule"/>
</dbReference>
<dbReference type="EC" id="7.2.2.8" evidence="3"/>
<evidence type="ECO:0000256" key="7">
    <source>
        <dbReference type="ARBA" id="ARBA00022741"/>
    </source>
</evidence>
<keyword evidence="8 13" id="KW-0067">ATP-binding</keyword>
<evidence type="ECO:0000256" key="3">
    <source>
        <dbReference type="ARBA" id="ARBA00012517"/>
    </source>
</evidence>
<feature type="transmembrane region" description="Helical" evidence="13">
    <location>
        <begin position="503"/>
        <end position="524"/>
    </location>
</feature>
<sequence length="1178" mass="127058">MSSTLTPTLPTSLPTITLLISNMHCTSCCETIHTLLSTIQSIKSISTSLLLHSVTFSIDLDNSASSSNGKPKTIGKVVEEALKVLRGEGGFSVIAESSDGLSRSRSANSFENEEIGWIGRLLFQTKRGRERKRLEERRKKHLEHCRICQDELAGRDISLGEVQEIQPSQGVDLPLENGQSSSRKKIEGEEGIVKTTLSIEGMTCASCVNSITSSLQSTPGVLSANINLLGSSGIIRHSASFTPEDVANSIEDIGFDAHVIKSEPEGKPAEVEEQKSQSFKSVFSIEGMTCASCTGAITRALQDHAGVESVNIDLLNNAGTIIHLSGITTDQIRDIIEEVGYGAELSSSTPLSQTKGKEKQEGPKMRTVQLKIEGMFCHDCVRKVNSYLDSMGGIETYTPITLQSPITTISYFPYQPLTIRDLIEGISNVAPEFEVEILKTQSLSERSKKIQKKEVKLLASHCAVAVVFAIPTFIIAIVSMLLLSDHSSFKMKMMEPVWGGANLGTVILWPLASIVQFGVGRIFYKRTFASLWPHLRRLVPSALRTESMHLLVVLSTTVSYFASLAMLILDVRASPGTESVGTYFDSCVFLIMFILLGRTLEAYAKSRTTDAVSLLGKMRPDEALLVLSHSEPSQNSTRKIPVDHLEIGDIILLPPGSLPPTDGIIVSGQTTFDESSLTGESRPIKKTIDDQVFTGTVNLSSAITMRVTDLAENTMLEKIIRAVSDASARKAPLELMAEKLTGYFVPIIVYFSLLVLGIWLILALTHTVDNEDEGKAGGRVFFALEFAIATLVVACPCGIGLAVPCANAVGNGIAAKSGILALGGGEAFLAATKIRKIAFDKTGTLTIGKSVVTDEEWIIRDEREREVIRRAAEEVERGSTHPLAVGLVEHLEKESLSASIIETKEIPGRGLKASVKIDNQTINLLIGNVAHLEDHDVILDTEHHEIVNRWSSEAKSVILIAASSPNSIQEGKYKLSAIFSLSDPPRETSASLISSLKERGIEVSMLSGDNQSTAMAVGTMLGLDENEVKGGVGPEGKAEVIRGMQKELKERGDKGKKENGLVMFVGDGLNDSVALAAADVSCAMGHGSQATLASADFVLLSSSLPSILTLIQISKKIVLRQKLNLLWALLFNVVCLPFAAGVFYGINGIRLTPVWSAVLMALSSVSVVTSSLAMRWGL</sequence>
<keyword evidence="5 13" id="KW-0812">Transmembrane</keyword>
<dbReference type="SFLD" id="SFLDF00027">
    <property type="entry name" value="p-type_atpase"/>
    <property type="match status" value="1"/>
</dbReference>
<dbReference type="InterPro" id="IPR059000">
    <property type="entry name" value="ATPase_P-type_domA"/>
</dbReference>
<dbReference type="InterPro" id="IPR036163">
    <property type="entry name" value="HMA_dom_sf"/>
</dbReference>
<keyword evidence="7 13" id="KW-0547">Nucleotide-binding</keyword>
<comment type="subcellular location">
    <subcellularLocation>
        <location evidence="1">Membrane</location>
        <topology evidence="1">Multi-pass membrane protein</topology>
    </subcellularLocation>
</comment>
<dbReference type="PROSITE" id="PS01229">
    <property type="entry name" value="COF_2"/>
    <property type="match status" value="1"/>
</dbReference>
<evidence type="ECO:0000256" key="4">
    <source>
        <dbReference type="ARBA" id="ARBA00022448"/>
    </source>
</evidence>
<dbReference type="SUPFAM" id="SSF56784">
    <property type="entry name" value="HAD-like"/>
    <property type="match status" value="1"/>
</dbReference>
<evidence type="ECO:0000256" key="13">
    <source>
        <dbReference type="RuleBase" id="RU362081"/>
    </source>
</evidence>
<evidence type="ECO:0000256" key="1">
    <source>
        <dbReference type="ARBA" id="ARBA00004141"/>
    </source>
</evidence>
<dbReference type="PRINTS" id="PR00119">
    <property type="entry name" value="CATATPASE"/>
</dbReference>
<feature type="domain" description="HMA" evidence="14">
    <location>
        <begin position="193"/>
        <end position="258"/>
    </location>
</feature>
<dbReference type="InterPro" id="IPR023299">
    <property type="entry name" value="ATPase_P-typ_cyto_dom_N"/>
</dbReference>
<dbReference type="SFLD" id="SFLDG00002">
    <property type="entry name" value="C1.7:_P-type_atpase_like"/>
    <property type="match status" value="1"/>
</dbReference>
<dbReference type="STRING" id="1296100.A0A1B9G074"/>
<dbReference type="Pfam" id="PF00702">
    <property type="entry name" value="Hydrolase"/>
    <property type="match status" value="1"/>
</dbReference>
<dbReference type="EMBL" id="KI894022">
    <property type="protein sequence ID" value="OCF24426.1"/>
    <property type="molecule type" value="Genomic_DNA"/>
</dbReference>
<feature type="transmembrane region" description="Helical" evidence="13">
    <location>
        <begin position="1152"/>
        <end position="1174"/>
    </location>
</feature>
<evidence type="ECO:0000256" key="9">
    <source>
        <dbReference type="ARBA" id="ARBA00022967"/>
    </source>
</evidence>
<dbReference type="InterPro" id="IPR036412">
    <property type="entry name" value="HAD-like_sf"/>
</dbReference>
<feature type="transmembrane region" description="Helical" evidence="13">
    <location>
        <begin position="457"/>
        <end position="483"/>
    </location>
</feature>
<dbReference type="Gene3D" id="3.30.70.100">
    <property type="match status" value="4"/>
</dbReference>
<dbReference type="OrthoDB" id="432719at2759"/>
<keyword evidence="9" id="KW-1278">Translocase</keyword>
<dbReference type="PROSITE" id="PS50846">
    <property type="entry name" value="HMA_2"/>
    <property type="match status" value="3"/>
</dbReference>
<dbReference type="SUPFAM" id="SSF81665">
    <property type="entry name" value="Calcium ATPase, transmembrane domain M"/>
    <property type="match status" value="1"/>
</dbReference>
<dbReference type="InterPro" id="IPR018303">
    <property type="entry name" value="ATPase_P-typ_P_site"/>
</dbReference>
<feature type="transmembrane region" description="Helical" evidence="13">
    <location>
        <begin position="545"/>
        <end position="568"/>
    </location>
</feature>
<dbReference type="InterPro" id="IPR008250">
    <property type="entry name" value="ATPase_P-typ_transduc_dom_A_sf"/>
</dbReference>
<dbReference type="SFLD" id="SFLDS00003">
    <property type="entry name" value="Haloacid_Dehalogenase"/>
    <property type="match status" value="1"/>
</dbReference>
<dbReference type="VEuPathDB" id="FungiDB:I302_05886"/>
<dbReference type="FunFam" id="3.30.70.100:FF:000001">
    <property type="entry name" value="ATPase copper transporting beta"/>
    <property type="match status" value="2"/>
</dbReference>
<dbReference type="NCBIfam" id="TIGR01494">
    <property type="entry name" value="ATPase_P-type"/>
    <property type="match status" value="2"/>
</dbReference>
<evidence type="ECO:0000256" key="8">
    <source>
        <dbReference type="ARBA" id="ARBA00022840"/>
    </source>
</evidence>
<dbReference type="InterPro" id="IPR044492">
    <property type="entry name" value="P_typ_ATPase_HD_dom"/>
</dbReference>
<evidence type="ECO:0000256" key="2">
    <source>
        <dbReference type="ARBA" id="ARBA00006024"/>
    </source>
</evidence>
<dbReference type="FunFam" id="2.70.150.10:FF:000002">
    <property type="entry name" value="Copper-transporting ATPase 1, putative"/>
    <property type="match status" value="1"/>
</dbReference>
<feature type="transmembrane region" description="Helical" evidence="13">
    <location>
        <begin position="1125"/>
        <end position="1146"/>
    </location>
</feature>
<reference evidence="15" key="2">
    <citation type="submission" date="2014-01" db="EMBL/GenBank/DDBJ databases">
        <title>Evolution of pathogenesis and genome organization in the Tremellales.</title>
        <authorList>
            <person name="Cuomo C."/>
            <person name="Litvintseva A."/>
            <person name="Heitman J."/>
            <person name="Chen Y."/>
            <person name="Sun S."/>
            <person name="Springer D."/>
            <person name="Dromer F."/>
            <person name="Young S."/>
            <person name="Zeng Q."/>
            <person name="Chapman S."/>
            <person name="Gujja S."/>
            <person name="Saif S."/>
            <person name="Birren B."/>
        </authorList>
    </citation>
    <scope>NUCLEOTIDE SEQUENCE</scope>
    <source>
        <strain evidence="15">CBS 10118</strain>
    </source>
</reference>
<dbReference type="GO" id="GO:0140581">
    <property type="term" value="F:P-type monovalent copper transporter activity"/>
    <property type="evidence" value="ECO:0007669"/>
    <property type="project" value="UniProtKB-EC"/>
</dbReference>
<evidence type="ECO:0000313" key="15">
    <source>
        <dbReference type="EMBL" id="OCF24426.1"/>
    </source>
</evidence>
<dbReference type="PROSITE" id="PS00154">
    <property type="entry name" value="ATPASE_E1_E2"/>
    <property type="match status" value="1"/>
</dbReference>
<dbReference type="PANTHER" id="PTHR43520">
    <property type="entry name" value="ATP7, ISOFORM B"/>
    <property type="match status" value="1"/>
</dbReference>
<dbReference type="Pfam" id="PF00403">
    <property type="entry name" value="HMA"/>
    <property type="match status" value="2"/>
</dbReference>
<dbReference type="AlphaFoldDB" id="A0A1B9G074"/>
<reference evidence="15" key="1">
    <citation type="submission" date="2013-07" db="EMBL/GenBank/DDBJ databases">
        <title>The Genome Sequence of Cryptococcus bestiolae CBS10118.</title>
        <authorList>
            <consortium name="The Broad Institute Genome Sequencing Platform"/>
            <person name="Cuomo C."/>
            <person name="Litvintseva A."/>
            <person name="Chen Y."/>
            <person name="Heitman J."/>
            <person name="Sun S."/>
            <person name="Springer D."/>
            <person name="Dromer F."/>
            <person name="Young S.K."/>
            <person name="Zeng Q."/>
            <person name="Gargeya S."/>
            <person name="Fitzgerald M."/>
            <person name="Abouelleil A."/>
            <person name="Alvarado L."/>
            <person name="Berlin A.M."/>
            <person name="Chapman S.B."/>
            <person name="Dewar J."/>
            <person name="Goldberg J."/>
            <person name="Griggs A."/>
            <person name="Gujja S."/>
            <person name="Hansen M."/>
            <person name="Howarth C."/>
            <person name="Imamovic A."/>
            <person name="Larimer J."/>
            <person name="McCowan C."/>
            <person name="Murphy C."/>
            <person name="Pearson M."/>
            <person name="Priest M."/>
            <person name="Roberts A."/>
            <person name="Saif S."/>
            <person name="Shea T."/>
            <person name="Sykes S."/>
            <person name="Wortman J."/>
            <person name="Nusbaum C."/>
            <person name="Birren B."/>
        </authorList>
    </citation>
    <scope>NUCLEOTIDE SEQUENCE [LARGE SCALE GENOMIC DNA]</scope>
    <source>
        <strain evidence="15">CBS 10118</strain>
    </source>
</reference>
<evidence type="ECO:0000256" key="10">
    <source>
        <dbReference type="ARBA" id="ARBA00022989"/>
    </source>
</evidence>
<dbReference type="GO" id="GO:0016887">
    <property type="term" value="F:ATP hydrolysis activity"/>
    <property type="evidence" value="ECO:0007669"/>
    <property type="project" value="InterPro"/>
</dbReference>
<evidence type="ECO:0000256" key="11">
    <source>
        <dbReference type="ARBA" id="ARBA00023136"/>
    </source>
</evidence>
<dbReference type="GO" id="GO:0005507">
    <property type="term" value="F:copper ion binding"/>
    <property type="evidence" value="ECO:0007669"/>
    <property type="project" value="TreeGrafter"/>
</dbReference>
<dbReference type="Pfam" id="PF00122">
    <property type="entry name" value="E1-E2_ATPase"/>
    <property type="match status" value="1"/>
</dbReference>
<feature type="domain" description="HMA" evidence="14">
    <location>
        <begin position="279"/>
        <end position="344"/>
    </location>
</feature>
<accession>A0A1B9G074</accession>
<keyword evidence="10 13" id="KW-1133">Transmembrane helix</keyword>
<keyword evidence="6 13" id="KW-0479">Metal-binding</keyword>
<feature type="domain" description="HMA" evidence="14">
    <location>
        <begin position="14"/>
        <end position="86"/>
    </location>
</feature>
<evidence type="ECO:0000256" key="5">
    <source>
        <dbReference type="ARBA" id="ARBA00022692"/>
    </source>
</evidence>
<dbReference type="InterPro" id="IPR023298">
    <property type="entry name" value="ATPase_P-typ_TM_dom_sf"/>
</dbReference>
<dbReference type="Gene3D" id="3.40.1110.10">
    <property type="entry name" value="Calcium-transporting ATPase, cytoplasmic domain N"/>
    <property type="match status" value="1"/>
</dbReference>
<keyword evidence="11 13" id="KW-0472">Membrane</keyword>
<dbReference type="GO" id="GO:0043682">
    <property type="term" value="F:P-type divalent copper transporter activity"/>
    <property type="evidence" value="ECO:0007669"/>
    <property type="project" value="TreeGrafter"/>
</dbReference>
<dbReference type="NCBIfam" id="TIGR01525">
    <property type="entry name" value="ATPase-IB_hvy"/>
    <property type="match status" value="1"/>
</dbReference>
<dbReference type="InterPro" id="IPR017969">
    <property type="entry name" value="Heavy-metal-associated_CS"/>
</dbReference>
<evidence type="ECO:0000259" key="14">
    <source>
        <dbReference type="PROSITE" id="PS50846"/>
    </source>
</evidence>
<dbReference type="PANTHER" id="PTHR43520:SF32">
    <property type="entry name" value="COPPER RESISTANCE P-TYPE ATPASE (EUROFUNG)"/>
    <property type="match status" value="1"/>
</dbReference>
<dbReference type="SUPFAM" id="SSF81653">
    <property type="entry name" value="Calcium ATPase, transduction domain A"/>
    <property type="match status" value="1"/>
</dbReference>
<gene>
    <name evidence="15" type="ORF">I302_05886</name>
</gene>
<comment type="similarity">
    <text evidence="2 13">Belongs to the cation transport ATPase (P-type) (TC 3.A.3) family. Type IB subfamily.</text>
</comment>
<dbReference type="GO" id="GO:0016020">
    <property type="term" value="C:membrane"/>
    <property type="evidence" value="ECO:0007669"/>
    <property type="project" value="UniProtKB-SubCell"/>
</dbReference>
<dbReference type="Gene3D" id="2.70.150.10">
    <property type="entry name" value="Calcium-transporting ATPase, cytoplasmic transduction domain A"/>
    <property type="match status" value="1"/>
</dbReference>
<feature type="transmembrane region" description="Helical" evidence="13">
    <location>
        <begin position="580"/>
        <end position="597"/>
    </location>
</feature>
<evidence type="ECO:0000256" key="12">
    <source>
        <dbReference type="ARBA" id="ARBA00080126"/>
    </source>
</evidence>
<proteinExistence type="inferred from homology"/>
<dbReference type="Gene3D" id="3.40.50.1000">
    <property type="entry name" value="HAD superfamily/HAD-like"/>
    <property type="match status" value="1"/>
</dbReference>
<dbReference type="SUPFAM" id="SSF55008">
    <property type="entry name" value="HMA, heavy metal-associated domain"/>
    <property type="match status" value="4"/>
</dbReference>
<protein>
    <recommendedName>
        <fullName evidence="3">P-type Cu(+) transporter</fullName>
        <ecNumber evidence="3">7.2.2.8</ecNumber>
    </recommendedName>
    <alternativeName>
        <fullName evidence="12">Cu(2+)-ATPase</fullName>
    </alternativeName>
</protein>
<feature type="transmembrane region" description="Helical" evidence="13">
    <location>
        <begin position="782"/>
        <end position="803"/>
    </location>
</feature>
<evidence type="ECO:0000256" key="6">
    <source>
        <dbReference type="ARBA" id="ARBA00022723"/>
    </source>
</evidence>